<feature type="coiled-coil region" evidence="4">
    <location>
        <begin position="371"/>
        <end position="398"/>
    </location>
</feature>
<dbReference type="Proteomes" id="UP000275076">
    <property type="component" value="Unassembled WGS sequence"/>
</dbReference>
<evidence type="ECO:0000259" key="5">
    <source>
        <dbReference type="Pfam" id="PF13166"/>
    </source>
</evidence>
<dbReference type="PANTHER" id="PTHR32114:SF2">
    <property type="entry name" value="ABC TRANSPORTER ABCH.3"/>
    <property type="match status" value="1"/>
</dbReference>
<evidence type="ECO:0000256" key="2">
    <source>
        <dbReference type="ARBA" id="ARBA00011322"/>
    </source>
</evidence>
<organism evidence="6 7">
    <name type="scientific">Salibacterium salarium</name>
    <dbReference type="NCBI Taxonomy" id="284579"/>
    <lineage>
        <taxon>Bacteria</taxon>
        <taxon>Bacillati</taxon>
        <taxon>Bacillota</taxon>
        <taxon>Bacilli</taxon>
        <taxon>Bacillales</taxon>
        <taxon>Bacillaceae</taxon>
    </lineage>
</organism>
<dbReference type="Gene3D" id="3.40.50.300">
    <property type="entry name" value="P-loop containing nucleotide triphosphate hydrolases"/>
    <property type="match status" value="1"/>
</dbReference>
<evidence type="ECO:0000313" key="7">
    <source>
        <dbReference type="Proteomes" id="UP000275076"/>
    </source>
</evidence>
<accession>A0A428N617</accession>
<dbReference type="OrthoDB" id="9795565at2"/>
<dbReference type="InterPro" id="IPR026866">
    <property type="entry name" value="CR006_AAA"/>
</dbReference>
<feature type="coiled-coil region" evidence="4">
    <location>
        <begin position="85"/>
        <end position="140"/>
    </location>
</feature>
<evidence type="ECO:0000256" key="1">
    <source>
        <dbReference type="ARBA" id="ARBA00006930"/>
    </source>
</evidence>
<proteinExistence type="inferred from homology"/>
<dbReference type="EMBL" id="RBVX01000005">
    <property type="protein sequence ID" value="RSL33925.1"/>
    <property type="molecule type" value="Genomic_DNA"/>
</dbReference>
<dbReference type="Pfam" id="PF13166">
    <property type="entry name" value="AAA_13"/>
    <property type="match status" value="1"/>
</dbReference>
<feature type="domain" description="Protein CR006 P-loop" evidence="5">
    <location>
        <begin position="15"/>
        <end position="705"/>
    </location>
</feature>
<sequence>MINKILMNRVSSYKTPTTLETDKKLNLIYGLNGTGKTTFSNYLYDSSNSNYSECSIDGIDDKEVLVYNQKFVQDYFYEPDNLKGIFTLSKENSEALEAIRKAEQEIKTLKETKENYETEVRQYKDRLKELKNDAENSTWKIKTDFENGFFDFCIQRLKGKKSTLFNYLLETTKQQGKPEKSIRQLSAELEAIQGSTAQQYNLLPTINVELNEIEANKLLKKVIVGNENSSVADLIDKLGNSDWVKAGLNYISDEIGEKEKSCPFCQKQTINQTLVENIYNYFDEAYEKEITELKNLLDQYEYTINLLPPKETFESNPFINNRKEEFENRYNNFYQNLHNNKAKITEKLNSPSQSITLQDSTKLITELNQYLEKINKSITAHNEKINNKNESLENIKKQFWEIMRWDYDQTILMYKNEQQKIKYYIESLNNTIKELNNRISTQEKAKTEEQKRTVNIDEAIEHINAGLLELGIDEFWIQKQSDYLYKIVRKDHENDTFQTLSEGEKMIISFLYFRELCRGNESVSGSIKEKVIVIDDPISSLSHIFIFNIGQLIKNEFFYSGNYHQVFLLTHSLYFFYEMTDPKHENRKANQQLFRIIKNNEGSQFLKMRYEEIQNDYHSYWSIVKDEKQPPALIANCMRNIIEYFFNFIEKKDLNNVFQKDTLQQTKYQAFYRYVNRESHSLGQNLFDFKEFDYEVFKEAFELVFIESGYHEHYKKMIK</sequence>
<protein>
    <recommendedName>
        <fullName evidence="3">Nuclease SbcCD subunit C</fullName>
    </recommendedName>
</protein>
<dbReference type="InterPro" id="IPR027417">
    <property type="entry name" value="P-loop_NTPase"/>
</dbReference>
<comment type="caution">
    <text evidence="6">The sequence shown here is derived from an EMBL/GenBank/DDBJ whole genome shotgun (WGS) entry which is preliminary data.</text>
</comment>
<evidence type="ECO:0000313" key="6">
    <source>
        <dbReference type="EMBL" id="RSL33925.1"/>
    </source>
</evidence>
<dbReference type="PANTHER" id="PTHR32114">
    <property type="entry name" value="ABC TRANSPORTER ABCH.3"/>
    <property type="match status" value="1"/>
</dbReference>
<reference evidence="6 7" key="1">
    <citation type="submission" date="2018-10" db="EMBL/GenBank/DDBJ databases">
        <title>Draft genome sequence of Bacillus salarius IM0101, isolated from a hypersaline soil in Inner Mongolia, China.</title>
        <authorList>
            <person name="Yamprayoonswat W."/>
            <person name="Boonvisut S."/>
            <person name="Jumpathong W."/>
            <person name="Sittihan S."/>
            <person name="Ruangsuj P."/>
            <person name="Wanthongcharoen S."/>
            <person name="Thongpramul N."/>
            <person name="Pimmason S."/>
            <person name="Yu B."/>
            <person name="Yasawong M."/>
        </authorList>
    </citation>
    <scope>NUCLEOTIDE SEQUENCE [LARGE SCALE GENOMIC DNA]</scope>
    <source>
        <strain evidence="6 7">IM0101</strain>
    </source>
</reference>
<dbReference type="SUPFAM" id="SSF52540">
    <property type="entry name" value="P-loop containing nucleoside triphosphate hydrolases"/>
    <property type="match status" value="1"/>
</dbReference>
<name>A0A428N617_9BACI</name>
<keyword evidence="7" id="KW-1185">Reference proteome</keyword>
<dbReference type="RefSeq" id="WP_125555193.1">
    <property type="nucleotide sequence ID" value="NZ_RBVX01000005.1"/>
</dbReference>
<feature type="coiled-coil region" evidence="4">
    <location>
        <begin position="425"/>
        <end position="452"/>
    </location>
</feature>
<evidence type="ECO:0000256" key="3">
    <source>
        <dbReference type="ARBA" id="ARBA00013368"/>
    </source>
</evidence>
<keyword evidence="4" id="KW-0175">Coiled coil</keyword>
<evidence type="ECO:0000256" key="4">
    <source>
        <dbReference type="SAM" id="Coils"/>
    </source>
</evidence>
<dbReference type="AlphaFoldDB" id="A0A428N617"/>
<comment type="subunit">
    <text evidence="2">Heterodimer of SbcC and SbcD.</text>
</comment>
<gene>
    <name evidence="6" type="ORF">D7Z54_07345</name>
</gene>
<comment type="similarity">
    <text evidence="1">Belongs to the SMC family. SbcC subfamily.</text>
</comment>